<keyword evidence="3" id="KW-1185">Reference proteome</keyword>
<dbReference type="Proteomes" id="UP001444071">
    <property type="component" value="Unassembled WGS sequence"/>
</dbReference>
<evidence type="ECO:0000313" key="3">
    <source>
        <dbReference type="Proteomes" id="UP001444071"/>
    </source>
</evidence>
<evidence type="ECO:0000256" key="1">
    <source>
        <dbReference type="SAM" id="MobiDB-lite"/>
    </source>
</evidence>
<evidence type="ECO:0000313" key="2">
    <source>
        <dbReference type="EMBL" id="MEQ2268117.1"/>
    </source>
</evidence>
<dbReference type="EMBL" id="JAHRIM010045085">
    <property type="protein sequence ID" value="MEQ2268117.1"/>
    <property type="molecule type" value="Genomic_DNA"/>
</dbReference>
<gene>
    <name evidence="2" type="ORF">XENORESO_015592</name>
</gene>
<sequence>GSSGPSTPRCSWGRSSSTQTGWSLGNSLSFVCRAAVEESFLMTDKVPACLECRASKAHIVRRIEDVCPDGSGSLGLGCRQDSDCLVRREGLDEKLSGLVC</sequence>
<feature type="non-terminal residue" evidence="2">
    <location>
        <position position="1"/>
    </location>
</feature>
<feature type="region of interest" description="Disordered" evidence="1">
    <location>
        <begin position="1"/>
        <end position="24"/>
    </location>
</feature>
<reference evidence="2 3" key="1">
    <citation type="submission" date="2021-06" db="EMBL/GenBank/DDBJ databases">
        <authorList>
            <person name="Palmer J.M."/>
        </authorList>
    </citation>
    <scope>NUCLEOTIDE SEQUENCE [LARGE SCALE GENOMIC DNA]</scope>
    <source>
        <strain evidence="2 3">XR_2019</strain>
        <tissue evidence="2">Muscle</tissue>
    </source>
</reference>
<proteinExistence type="predicted"/>
<comment type="caution">
    <text evidence="2">The sequence shown here is derived from an EMBL/GenBank/DDBJ whole genome shotgun (WGS) entry which is preliminary data.</text>
</comment>
<organism evidence="2 3">
    <name type="scientific">Xenotaenia resolanae</name>
    <dbReference type="NCBI Taxonomy" id="208358"/>
    <lineage>
        <taxon>Eukaryota</taxon>
        <taxon>Metazoa</taxon>
        <taxon>Chordata</taxon>
        <taxon>Craniata</taxon>
        <taxon>Vertebrata</taxon>
        <taxon>Euteleostomi</taxon>
        <taxon>Actinopterygii</taxon>
        <taxon>Neopterygii</taxon>
        <taxon>Teleostei</taxon>
        <taxon>Neoteleostei</taxon>
        <taxon>Acanthomorphata</taxon>
        <taxon>Ovalentaria</taxon>
        <taxon>Atherinomorphae</taxon>
        <taxon>Cyprinodontiformes</taxon>
        <taxon>Goodeidae</taxon>
        <taxon>Xenotaenia</taxon>
    </lineage>
</organism>
<accession>A0ABV0WI38</accession>
<protein>
    <submittedName>
        <fullName evidence="2">Uncharacterized protein</fullName>
    </submittedName>
</protein>
<name>A0ABV0WI38_9TELE</name>